<dbReference type="EMBL" id="KV417278">
    <property type="protein sequence ID" value="KZO97698.1"/>
    <property type="molecule type" value="Genomic_DNA"/>
</dbReference>
<keyword evidence="4" id="KW-1185">Reference proteome</keyword>
<reference evidence="3 4" key="1">
    <citation type="journal article" date="2016" name="Mol. Biol. Evol.">
        <title>Comparative Genomics of Early-Diverging Mushroom-Forming Fungi Provides Insights into the Origins of Lignocellulose Decay Capabilities.</title>
        <authorList>
            <person name="Nagy L.G."/>
            <person name="Riley R."/>
            <person name="Tritt A."/>
            <person name="Adam C."/>
            <person name="Daum C."/>
            <person name="Floudas D."/>
            <person name="Sun H."/>
            <person name="Yadav J.S."/>
            <person name="Pangilinan J."/>
            <person name="Larsson K.H."/>
            <person name="Matsuura K."/>
            <person name="Barry K."/>
            <person name="Labutti K."/>
            <person name="Kuo R."/>
            <person name="Ohm R.A."/>
            <person name="Bhattacharya S.S."/>
            <person name="Shirouzu T."/>
            <person name="Yoshinaga Y."/>
            <person name="Martin F.M."/>
            <person name="Grigoriev I.V."/>
            <person name="Hibbett D.S."/>
        </authorList>
    </citation>
    <scope>NUCLEOTIDE SEQUENCE [LARGE SCALE GENOMIC DNA]</scope>
    <source>
        <strain evidence="3 4">TUFC12733</strain>
    </source>
</reference>
<dbReference type="Proteomes" id="UP000076738">
    <property type="component" value="Unassembled WGS sequence"/>
</dbReference>
<dbReference type="Pfam" id="PF25534">
    <property type="entry name" value="DUF7918"/>
    <property type="match status" value="1"/>
</dbReference>
<dbReference type="OrthoDB" id="3364132at2759"/>
<keyword evidence="1" id="KW-0175">Coiled coil</keyword>
<gene>
    <name evidence="3" type="ORF">CALVIDRAFT_562602</name>
</gene>
<proteinExistence type="predicted"/>
<name>A0A167NGX9_CALVF</name>
<organism evidence="3 4">
    <name type="scientific">Calocera viscosa (strain TUFC12733)</name>
    <dbReference type="NCBI Taxonomy" id="1330018"/>
    <lineage>
        <taxon>Eukaryota</taxon>
        <taxon>Fungi</taxon>
        <taxon>Dikarya</taxon>
        <taxon>Basidiomycota</taxon>
        <taxon>Agaricomycotina</taxon>
        <taxon>Dacrymycetes</taxon>
        <taxon>Dacrymycetales</taxon>
        <taxon>Dacrymycetaceae</taxon>
        <taxon>Calocera</taxon>
    </lineage>
</organism>
<sequence length="281" mass="31892">MPLLGGYDVSIRVDGKRLKEYTPGAGREFEHVEQDDVARCYIASESGKKFGIRATAAQPLNDFPDIFASVLIDERKLTFEGEAGVAPMVGRCWSWYGPTYSEEIGDYPSGSKFAFGDVIADRSVDGKKRRLQGTIIVTIWQGNYRNWKYKGVIDTTKVPIVVGPENAGRQSRTTNDLLRVNAREKLTRDHCIFFSTSANSSDDDFSEEGMEMDRPHFNPNSNGQAYTFIFHYNSFRQLQSSGIIANSEEIQHRNNKLEEENERLKAELEKLKGGRRRRTRS</sequence>
<protein>
    <recommendedName>
        <fullName evidence="2">DUF7918 domain-containing protein</fullName>
    </recommendedName>
</protein>
<evidence type="ECO:0000313" key="3">
    <source>
        <dbReference type="EMBL" id="KZO97698.1"/>
    </source>
</evidence>
<evidence type="ECO:0000259" key="2">
    <source>
        <dbReference type="Pfam" id="PF25534"/>
    </source>
</evidence>
<dbReference type="AlphaFoldDB" id="A0A167NGX9"/>
<dbReference type="InterPro" id="IPR057678">
    <property type="entry name" value="DUF7918"/>
</dbReference>
<evidence type="ECO:0000313" key="4">
    <source>
        <dbReference type="Proteomes" id="UP000076738"/>
    </source>
</evidence>
<accession>A0A167NGX9</accession>
<feature type="coiled-coil region" evidence="1">
    <location>
        <begin position="247"/>
        <end position="277"/>
    </location>
</feature>
<evidence type="ECO:0000256" key="1">
    <source>
        <dbReference type="SAM" id="Coils"/>
    </source>
</evidence>
<feature type="domain" description="DUF7918" evidence="2">
    <location>
        <begin position="6"/>
        <end position="146"/>
    </location>
</feature>